<gene>
    <name evidence="1" type="ORF">SCALOS_LOCUS7826</name>
</gene>
<reference evidence="1" key="1">
    <citation type="submission" date="2021-06" db="EMBL/GenBank/DDBJ databases">
        <authorList>
            <person name="Kallberg Y."/>
            <person name="Tangrot J."/>
            <person name="Rosling A."/>
        </authorList>
    </citation>
    <scope>NUCLEOTIDE SEQUENCE</scope>
    <source>
        <strain evidence="1">AU212A</strain>
    </source>
</reference>
<accession>A0ACA9N9B1</accession>
<feature type="non-terminal residue" evidence="1">
    <location>
        <position position="90"/>
    </location>
</feature>
<keyword evidence="2" id="KW-1185">Reference proteome</keyword>
<protein>
    <submittedName>
        <fullName evidence="1">3742_t:CDS:1</fullName>
    </submittedName>
</protein>
<feature type="non-terminal residue" evidence="1">
    <location>
        <position position="1"/>
    </location>
</feature>
<dbReference type="EMBL" id="CAJVPM010018795">
    <property type="protein sequence ID" value="CAG8626645.1"/>
    <property type="molecule type" value="Genomic_DNA"/>
</dbReference>
<proteinExistence type="predicted"/>
<dbReference type="Proteomes" id="UP000789860">
    <property type="component" value="Unassembled WGS sequence"/>
</dbReference>
<name>A0ACA9N9B1_9GLOM</name>
<organism evidence="1 2">
    <name type="scientific">Scutellospora calospora</name>
    <dbReference type="NCBI Taxonomy" id="85575"/>
    <lineage>
        <taxon>Eukaryota</taxon>
        <taxon>Fungi</taxon>
        <taxon>Fungi incertae sedis</taxon>
        <taxon>Mucoromycota</taxon>
        <taxon>Glomeromycotina</taxon>
        <taxon>Glomeromycetes</taxon>
        <taxon>Diversisporales</taxon>
        <taxon>Gigasporaceae</taxon>
        <taxon>Scutellospora</taxon>
    </lineage>
</organism>
<evidence type="ECO:0000313" key="2">
    <source>
        <dbReference type="Proteomes" id="UP000789860"/>
    </source>
</evidence>
<evidence type="ECO:0000313" key="1">
    <source>
        <dbReference type="EMBL" id="CAG8626645.1"/>
    </source>
</evidence>
<sequence length="90" mass="10647">NKGSTFTINYTINSPTHRTAIKNKFQIPETTTLEELLSYINKQQTSITSSNNISEGNKNIPRKFYYENNFNQKIMIVDEEDWKIAKWERK</sequence>
<comment type="caution">
    <text evidence="1">The sequence shown here is derived from an EMBL/GenBank/DDBJ whole genome shotgun (WGS) entry which is preliminary data.</text>
</comment>